<organism evidence="2 3">
    <name type="scientific">Prorocentrum cordatum</name>
    <dbReference type="NCBI Taxonomy" id="2364126"/>
    <lineage>
        <taxon>Eukaryota</taxon>
        <taxon>Sar</taxon>
        <taxon>Alveolata</taxon>
        <taxon>Dinophyceae</taxon>
        <taxon>Prorocentrales</taxon>
        <taxon>Prorocentraceae</taxon>
        <taxon>Prorocentrum</taxon>
    </lineage>
</organism>
<dbReference type="EMBL" id="CAUYUJ010009735">
    <property type="protein sequence ID" value="CAK0827542.1"/>
    <property type="molecule type" value="Genomic_DNA"/>
</dbReference>
<evidence type="ECO:0000256" key="1">
    <source>
        <dbReference type="SAM" id="SignalP"/>
    </source>
</evidence>
<evidence type="ECO:0000313" key="3">
    <source>
        <dbReference type="Proteomes" id="UP001189429"/>
    </source>
</evidence>
<name>A0ABN9S6Q7_9DINO</name>
<feature type="chain" id="PRO_5046885801" description="Phospholipase B-like" evidence="1">
    <location>
        <begin position="24"/>
        <end position="220"/>
    </location>
</feature>
<keyword evidence="1" id="KW-0732">Signal</keyword>
<accession>A0ABN9S6Q7</accession>
<feature type="non-terminal residue" evidence="2">
    <location>
        <position position="220"/>
    </location>
</feature>
<dbReference type="Proteomes" id="UP001189429">
    <property type="component" value="Unassembled WGS sequence"/>
</dbReference>
<gene>
    <name evidence="2" type="ORF">PCOR1329_LOCUS27051</name>
</gene>
<reference evidence="2" key="1">
    <citation type="submission" date="2023-10" db="EMBL/GenBank/DDBJ databases">
        <authorList>
            <person name="Chen Y."/>
            <person name="Shah S."/>
            <person name="Dougan E. K."/>
            <person name="Thang M."/>
            <person name="Chan C."/>
        </authorList>
    </citation>
    <scope>NUCLEOTIDE SEQUENCE [LARGE SCALE GENOMIC DNA]</scope>
</reference>
<evidence type="ECO:0000313" key="2">
    <source>
        <dbReference type="EMBL" id="CAK0827542.1"/>
    </source>
</evidence>
<protein>
    <recommendedName>
        <fullName evidence="4">Phospholipase B-like</fullName>
    </recommendedName>
</protein>
<keyword evidence="3" id="KW-1185">Reference proteome</keyword>
<comment type="caution">
    <text evidence="2">The sequence shown here is derived from an EMBL/GenBank/DDBJ whole genome shotgun (WGS) entry which is preliminary data.</text>
</comment>
<evidence type="ECO:0008006" key="4">
    <source>
        <dbReference type="Google" id="ProtNLM"/>
    </source>
</evidence>
<sequence length="220" mass="23957">MQPRPAAALLALSAAGLPFPSAAIGVWPVPRPAAGPLTHSPTSKTLSAPRALLMDTSSNKSRTSESDAQFLVQATFGPTRSSLAELSQTTLESWISSQMTAPVGSHREYYRKRVNSRLIDYPGVGSVRSRCAAGSRWHSFAFSIEDKAKRVQITGNKIYVDGAHRSDIDPAYLGNGLRAPDNCTDVVAGRYMSACSDIVTWGWPRHACNVWTSWIDNRYC</sequence>
<proteinExistence type="predicted"/>
<feature type="signal peptide" evidence="1">
    <location>
        <begin position="1"/>
        <end position="23"/>
    </location>
</feature>